<dbReference type="InterPro" id="IPR036804">
    <property type="entry name" value="CheR_N_sf"/>
</dbReference>
<dbReference type="SMART" id="SM00091">
    <property type="entry name" value="PAS"/>
    <property type="match status" value="3"/>
</dbReference>
<dbReference type="InterPro" id="IPR000700">
    <property type="entry name" value="PAS-assoc_C"/>
</dbReference>
<evidence type="ECO:0000256" key="4">
    <source>
        <dbReference type="ARBA" id="ARBA00022679"/>
    </source>
</evidence>
<evidence type="ECO:0000259" key="15">
    <source>
        <dbReference type="PROSITE" id="PS50122"/>
    </source>
</evidence>
<evidence type="ECO:0000259" key="12">
    <source>
        <dbReference type="PROSITE" id="PS50109"/>
    </source>
</evidence>
<evidence type="ECO:0000313" key="17">
    <source>
        <dbReference type="EMBL" id="TXC89827.1"/>
    </source>
</evidence>
<evidence type="ECO:0000259" key="16">
    <source>
        <dbReference type="PROSITE" id="PS50123"/>
    </source>
</evidence>
<dbReference type="PROSITE" id="PS50122">
    <property type="entry name" value="CHEB"/>
    <property type="match status" value="1"/>
</dbReference>
<dbReference type="GO" id="GO:0032259">
    <property type="term" value="P:methylation"/>
    <property type="evidence" value="ECO:0007669"/>
    <property type="project" value="UniProtKB-KW"/>
</dbReference>
<accession>A0A5C6VWK6</accession>
<name>A0A5C6VWK6_9BACI</name>
<dbReference type="PROSITE" id="PS50113">
    <property type="entry name" value="PAC"/>
    <property type="match status" value="2"/>
</dbReference>
<dbReference type="SUPFAM" id="SSF47384">
    <property type="entry name" value="Homodimeric domain of signal transducing histidine kinase"/>
    <property type="match status" value="1"/>
</dbReference>
<dbReference type="GO" id="GO:0006935">
    <property type="term" value="P:chemotaxis"/>
    <property type="evidence" value="ECO:0007669"/>
    <property type="project" value="UniProtKB-UniRule"/>
</dbReference>
<feature type="active site" evidence="10">
    <location>
        <position position="30"/>
    </location>
</feature>
<dbReference type="NCBIfam" id="TIGR00229">
    <property type="entry name" value="sensory_box"/>
    <property type="match status" value="1"/>
</dbReference>
<dbReference type="SUPFAM" id="SSF55785">
    <property type="entry name" value="PYP-like sensor domain (PAS domain)"/>
    <property type="match status" value="2"/>
</dbReference>
<evidence type="ECO:0000256" key="9">
    <source>
        <dbReference type="ARBA" id="ARBA00023012"/>
    </source>
</evidence>
<dbReference type="PROSITE" id="PS50123">
    <property type="entry name" value="CHER"/>
    <property type="match status" value="1"/>
</dbReference>
<dbReference type="Pfam" id="PF13596">
    <property type="entry name" value="PAS_10"/>
    <property type="match status" value="1"/>
</dbReference>
<protein>
    <submittedName>
        <fullName evidence="17">PAS domain S-box protein</fullName>
    </submittedName>
</protein>
<feature type="domain" description="CheR-type methyltransferase" evidence="16">
    <location>
        <begin position="204"/>
        <end position="478"/>
    </location>
</feature>
<dbReference type="Proteomes" id="UP000321363">
    <property type="component" value="Unassembled WGS sequence"/>
</dbReference>
<dbReference type="SMART" id="SM00086">
    <property type="entry name" value="PAC"/>
    <property type="match status" value="2"/>
</dbReference>
<dbReference type="PROSITE" id="PS50112">
    <property type="entry name" value="PAS"/>
    <property type="match status" value="1"/>
</dbReference>
<evidence type="ECO:0000256" key="10">
    <source>
        <dbReference type="PROSITE-ProRule" id="PRU00050"/>
    </source>
</evidence>
<evidence type="ECO:0000256" key="1">
    <source>
        <dbReference type="ARBA" id="ARBA00000085"/>
    </source>
</evidence>
<keyword evidence="7" id="KW-0418">Kinase</keyword>
<dbReference type="Gene3D" id="3.30.450.20">
    <property type="entry name" value="PAS domain"/>
    <property type="match status" value="2"/>
</dbReference>
<reference evidence="17 18" key="1">
    <citation type="journal article" date="2005" name="Int. J. Syst. Evol. Microbiol.">
        <title>Bacillus litoralis sp. nov., isolated from a tidal flat of the Yellow Sea in Korea.</title>
        <authorList>
            <person name="Yoon J.H."/>
            <person name="Oh T.K."/>
        </authorList>
    </citation>
    <scope>NUCLEOTIDE SEQUENCE [LARGE SCALE GENOMIC DNA]</scope>
    <source>
        <strain evidence="17 18">SW-211</strain>
    </source>
</reference>
<evidence type="ECO:0000256" key="6">
    <source>
        <dbReference type="ARBA" id="ARBA00022741"/>
    </source>
</evidence>
<dbReference type="InterPro" id="IPR036890">
    <property type="entry name" value="HATPase_C_sf"/>
</dbReference>
<dbReference type="SUPFAM" id="SSF47757">
    <property type="entry name" value="Chemotaxis receptor methyltransferase CheR, N-terminal domain"/>
    <property type="match status" value="1"/>
</dbReference>
<feature type="domain" description="PAC" evidence="14">
    <location>
        <begin position="918"/>
        <end position="970"/>
    </location>
</feature>
<keyword evidence="10" id="KW-0145">Chemotaxis</keyword>
<keyword evidence="18" id="KW-1185">Reference proteome</keyword>
<comment type="catalytic activity">
    <reaction evidence="1">
        <text>ATP + protein L-histidine = ADP + protein N-phospho-L-histidine.</text>
        <dbReference type="EC" id="2.7.13.3"/>
    </reaction>
</comment>
<keyword evidence="3" id="KW-0489">Methyltransferase</keyword>
<dbReference type="Pfam" id="PF01339">
    <property type="entry name" value="CheB_methylest"/>
    <property type="match status" value="1"/>
</dbReference>
<dbReference type="AlphaFoldDB" id="A0A5C6VWK6"/>
<keyword evidence="4" id="KW-0808">Transferase</keyword>
<keyword evidence="8" id="KW-0067">ATP-binding</keyword>
<dbReference type="CDD" id="cd00130">
    <property type="entry name" value="PAS"/>
    <property type="match status" value="2"/>
</dbReference>
<dbReference type="SMART" id="SM00138">
    <property type="entry name" value="MeTrc"/>
    <property type="match status" value="1"/>
</dbReference>
<dbReference type="CDD" id="cd16434">
    <property type="entry name" value="CheB-CheR_fusion"/>
    <property type="match status" value="1"/>
</dbReference>
<dbReference type="InterPro" id="IPR050903">
    <property type="entry name" value="Bact_Chemotaxis_MeTrfase"/>
</dbReference>
<dbReference type="CDD" id="cd00082">
    <property type="entry name" value="HisKA"/>
    <property type="match status" value="1"/>
</dbReference>
<evidence type="ECO:0000256" key="3">
    <source>
        <dbReference type="ARBA" id="ARBA00022603"/>
    </source>
</evidence>
<organism evidence="17 18">
    <name type="scientific">Metabacillus litoralis</name>
    <dbReference type="NCBI Taxonomy" id="152268"/>
    <lineage>
        <taxon>Bacteria</taxon>
        <taxon>Bacillati</taxon>
        <taxon>Bacillota</taxon>
        <taxon>Bacilli</taxon>
        <taxon>Bacillales</taxon>
        <taxon>Bacillaceae</taxon>
        <taxon>Metabacillus</taxon>
    </lineage>
</organism>
<dbReference type="RefSeq" id="WP_146949625.1">
    <property type="nucleotide sequence ID" value="NZ_VOQF01000008.1"/>
</dbReference>
<dbReference type="GO" id="GO:0000156">
    <property type="term" value="F:phosphorelay response regulator activity"/>
    <property type="evidence" value="ECO:0007669"/>
    <property type="project" value="InterPro"/>
</dbReference>
<evidence type="ECO:0000256" key="5">
    <source>
        <dbReference type="ARBA" id="ARBA00022691"/>
    </source>
</evidence>
<feature type="active site" evidence="10">
    <location>
        <position position="57"/>
    </location>
</feature>
<keyword evidence="6" id="KW-0547">Nucleotide-binding</keyword>
<evidence type="ECO:0000313" key="18">
    <source>
        <dbReference type="Proteomes" id="UP000321363"/>
    </source>
</evidence>
<dbReference type="PRINTS" id="PR00996">
    <property type="entry name" value="CHERMTFRASE"/>
</dbReference>
<keyword evidence="5" id="KW-0949">S-adenosyl-L-methionine</keyword>
<dbReference type="InterPro" id="IPR005467">
    <property type="entry name" value="His_kinase_dom"/>
</dbReference>
<comment type="caution">
    <text evidence="17">The sequence shown here is derived from an EMBL/GenBank/DDBJ whole genome shotgun (WGS) entry which is preliminary data.</text>
</comment>
<feature type="domain" description="PAC" evidence="14">
    <location>
        <begin position="798"/>
        <end position="848"/>
    </location>
</feature>
<feature type="active site" evidence="10">
    <location>
        <position position="150"/>
    </location>
</feature>
<evidence type="ECO:0000259" key="14">
    <source>
        <dbReference type="PROSITE" id="PS50113"/>
    </source>
</evidence>
<dbReference type="InterPro" id="IPR022641">
    <property type="entry name" value="CheR_N"/>
</dbReference>
<dbReference type="GO" id="GO:0008984">
    <property type="term" value="F:protein-glutamate methylesterase activity"/>
    <property type="evidence" value="ECO:0007669"/>
    <property type="project" value="InterPro"/>
</dbReference>
<dbReference type="EMBL" id="VOQF01000008">
    <property type="protein sequence ID" value="TXC89827.1"/>
    <property type="molecule type" value="Genomic_DNA"/>
</dbReference>
<dbReference type="Pfam" id="PF03705">
    <property type="entry name" value="CheR_N"/>
    <property type="match status" value="1"/>
</dbReference>
<dbReference type="GO" id="GO:0000155">
    <property type="term" value="F:phosphorelay sensor kinase activity"/>
    <property type="evidence" value="ECO:0007669"/>
    <property type="project" value="InterPro"/>
</dbReference>
<feature type="coiled-coil region" evidence="11">
    <location>
        <begin position="666"/>
        <end position="738"/>
    </location>
</feature>
<feature type="domain" description="CheB-type methylesterase" evidence="15">
    <location>
        <begin position="24"/>
        <end position="207"/>
    </location>
</feature>
<dbReference type="InterPro" id="IPR035909">
    <property type="entry name" value="CheB_C"/>
</dbReference>
<dbReference type="Pfam" id="PF13426">
    <property type="entry name" value="PAS_9"/>
    <property type="match status" value="1"/>
</dbReference>
<proteinExistence type="predicted"/>
<dbReference type="SMART" id="SM00388">
    <property type="entry name" value="HisKA"/>
    <property type="match status" value="1"/>
</dbReference>
<evidence type="ECO:0000256" key="8">
    <source>
        <dbReference type="ARBA" id="ARBA00022840"/>
    </source>
</evidence>
<dbReference type="GO" id="GO:0008983">
    <property type="term" value="F:protein-glutamate O-methyltransferase activity"/>
    <property type="evidence" value="ECO:0007669"/>
    <property type="project" value="UniProtKB-EC"/>
</dbReference>
<dbReference type="InterPro" id="IPR036097">
    <property type="entry name" value="HisK_dim/P_sf"/>
</dbReference>
<evidence type="ECO:0000256" key="11">
    <source>
        <dbReference type="SAM" id="Coils"/>
    </source>
</evidence>
<keyword evidence="11" id="KW-0175">Coiled coil</keyword>
<dbReference type="Gene3D" id="3.40.50.180">
    <property type="entry name" value="Methylesterase CheB, C-terminal domain"/>
    <property type="match status" value="1"/>
</dbReference>
<sequence length="1194" mass="136581">MSNVTEGQEIIEHNNKANHLVPYIVGIGASAGGLEPIEQFFQSIKTNIDAAFVIVQHLSSQYKSFMPELLKKHTDMKVIQAEEGMILKARTVYLCPPNHYIYIKDEGVLQLEKYDKDKAINYPINGFLTSLASYAEERAIGVIFSGKGSDGTKGLNDIHEKSGLCLIQNKTAKYSDMPESAIKSGIADFVISPTEMPQHIINYIDAKPVSFNESTLNQVLVMIQKKSGIDFSMYKRNTVIRRIERRMSLNEQSFSTLEDYKNYLLENPREIRYLQEDLLIGVTHFFRDSEAFNYLKQTLIPTMVDDNLVKGRKKMRIWVAGCSTGQEAYSLVILFNEEIEKRKIDMDLQLFATDIDRDSVKFASQGCYSEQIVTTIPQDLLLKYFDRDGSDYQVKREIRQKIVFAPHNMIKDSPFVNIDMISCRNVMIYFQAELQQKVLSLFHFALKEKGYLFLGPSETIGKLSSLFGPVNSKWKIFSNNLMEQNQHLPHALISTNNSQGENSRDKLTIEAYRDTKHYHYADELFNSLMDELLPPSIIINEHNEVVISSGNAGAYLNLPKGKLNYNIFNMVPTNLSVAIGTAIKRARQDGKEIKYENLLLNKSESKQVQLVVKPLSNVKKDYIALFIEEHRPESTIKFKSDSILFDHDTAYNQRIFDLEQELYYTKQGLQTTIEELETSNEELQSTNEELIAANEELQSTNEEMQSVNEELITVNTEYEKKIAELTNLNNDMDNLLINTNIATIFLDKMLNIKLYTPESTKIFHLIERDIGRPIHHISHRLDYEYLMNDIQDVLVTAKTIDKELPSKDGEWFHIKIMPYRTNHNLIEGIVITFVDISAIRKVNRELQLSKQAIELSPANTVVTDFQGKIEYANSRFAKQLGIKPHEVIGKKLKDIYTEYFKGSEFESYWKKVRAGEEWSGELSYFGKNGEQFWENLTLIPVENEENEVVQILRVGEDITKRKSSEQMLIKSEMLSAVGQLAAGIAHEIRNPLTSLKGFLQLMTQTKSYSEEYAEVMMSEFLRLEEIINEFLVLSRSKSVTYHEVNVNKIIKDVSKIWETQAILNNVSIKTKIEPVLFKVNGIENELKQVFINIVKNGIESMEGSTGILSIETRQIENDKVLIRFQDQGKGIPKEQLEKMGEPFYTTKEKGTGLGLMVSLKIIESHNGEIVFLSELNKGTTVEITLPLSSSIKAV</sequence>
<dbReference type="GO" id="GO:0005524">
    <property type="term" value="F:ATP binding"/>
    <property type="evidence" value="ECO:0007669"/>
    <property type="project" value="UniProtKB-KW"/>
</dbReference>
<dbReference type="InterPro" id="IPR022642">
    <property type="entry name" value="CheR_C"/>
</dbReference>
<dbReference type="Pfam" id="PF01739">
    <property type="entry name" value="CheR"/>
    <property type="match status" value="1"/>
</dbReference>
<dbReference type="PANTHER" id="PTHR24422">
    <property type="entry name" value="CHEMOTAXIS PROTEIN METHYLTRANSFERASE"/>
    <property type="match status" value="1"/>
</dbReference>
<dbReference type="InterPro" id="IPR003661">
    <property type="entry name" value="HisK_dim/P_dom"/>
</dbReference>
<keyword evidence="10" id="KW-0378">Hydrolase</keyword>
<dbReference type="Pfam" id="PF00512">
    <property type="entry name" value="HisKA"/>
    <property type="match status" value="1"/>
</dbReference>
<feature type="domain" description="PAS" evidence="13">
    <location>
        <begin position="845"/>
        <end position="900"/>
    </location>
</feature>
<dbReference type="InterPro" id="IPR035965">
    <property type="entry name" value="PAS-like_dom_sf"/>
</dbReference>
<comment type="catalytic activity">
    <reaction evidence="2">
        <text>L-glutamyl-[protein] + S-adenosyl-L-methionine = [protein]-L-glutamate 5-O-methyl ester + S-adenosyl-L-homocysteine</text>
        <dbReference type="Rhea" id="RHEA:24452"/>
        <dbReference type="Rhea" id="RHEA-COMP:10208"/>
        <dbReference type="Rhea" id="RHEA-COMP:10311"/>
        <dbReference type="ChEBI" id="CHEBI:29973"/>
        <dbReference type="ChEBI" id="CHEBI:57856"/>
        <dbReference type="ChEBI" id="CHEBI:59789"/>
        <dbReference type="ChEBI" id="CHEBI:82795"/>
        <dbReference type="EC" id="2.1.1.80"/>
    </reaction>
</comment>
<dbReference type="Gene3D" id="1.10.155.10">
    <property type="entry name" value="Chemotaxis receptor methyltransferase CheR, N-terminal domain"/>
    <property type="match status" value="1"/>
</dbReference>
<dbReference type="SUPFAM" id="SSF52738">
    <property type="entry name" value="Methylesterase CheB, C-terminal domain"/>
    <property type="match status" value="1"/>
</dbReference>
<dbReference type="InterPro" id="IPR003594">
    <property type="entry name" value="HATPase_dom"/>
</dbReference>
<dbReference type="Pfam" id="PF02518">
    <property type="entry name" value="HATPase_c"/>
    <property type="match status" value="1"/>
</dbReference>
<keyword evidence="9" id="KW-0902">Two-component regulatory system</keyword>
<dbReference type="InterPro" id="IPR000014">
    <property type="entry name" value="PAS"/>
</dbReference>
<dbReference type="InterPro" id="IPR001610">
    <property type="entry name" value="PAC"/>
</dbReference>
<dbReference type="OrthoDB" id="9816309at2"/>
<dbReference type="SUPFAM" id="SSF53335">
    <property type="entry name" value="S-adenosyl-L-methionine-dependent methyltransferases"/>
    <property type="match status" value="1"/>
</dbReference>
<dbReference type="PROSITE" id="PS50109">
    <property type="entry name" value="HIS_KIN"/>
    <property type="match status" value="1"/>
</dbReference>
<dbReference type="Gene3D" id="1.10.287.130">
    <property type="match status" value="1"/>
</dbReference>
<dbReference type="PANTHER" id="PTHR24422:SF27">
    <property type="entry name" value="PROTEIN-GLUTAMATE O-METHYLTRANSFERASE"/>
    <property type="match status" value="1"/>
</dbReference>
<gene>
    <name evidence="17" type="ORF">FS935_15815</name>
</gene>
<evidence type="ECO:0000256" key="7">
    <source>
        <dbReference type="ARBA" id="ARBA00022777"/>
    </source>
</evidence>
<dbReference type="InterPro" id="IPR000673">
    <property type="entry name" value="Sig_transdc_resp-reg_Me-estase"/>
</dbReference>
<dbReference type="Gene3D" id="3.30.565.10">
    <property type="entry name" value="Histidine kinase-like ATPase, C-terminal domain"/>
    <property type="match status" value="1"/>
</dbReference>
<dbReference type="GO" id="GO:0005737">
    <property type="term" value="C:cytoplasm"/>
    <property type="evidence" value="ECO:0007669"/>
    <property type="project" value="InterPro"/>
</dbReference>
<dbReference type="SMART" id="SM00387">
    <property type="entry name" value="HATPase_c"/>
    <property type="match status" value="1"/>
</dbReference>
<evidence type="ECO:0000256" key="2">
    <source>
        <dbReference type="ARBA" id="ARBA00001541"/>
    </source>
</evidence>
<feature type="domain" description="Histidine kinase" evidence="12">
    <location>
        <begin position="983"/>
        <end position="1189"/>
    </location>
</feature>
<dbReference type="SUPFAM" id="SSF55874">
    <property type="entry name" value="ATPase domain of HSP90 chaperone/DNA topoisomerase II/histidine kinase"/>
    <property type="match status" value="1"/>
</dbReference>
<evidence type="ECO:0000259" key="13">
    <source>
        <dbReference type="PROSITE" id="PS50112"/>
    </source>
</evidence>
<dbReference type="InterPro" id="IPR000780">
    <property type="entry name" value="CheR_MeTrfase"/>
</dbReference>
<dbReference type="Gene3D" id="3.40.50.150">
    <property type="entry name" value="Vaccinia Virus protein VP39"/>
    <property type="match status" value="1"/>
</dbReference>
<dbReference type="InterPro" id="IPR029063">
    <property type="entry name" value="SAM-dependent_MTases_sf"/>
</dbReference>